<comment type="catalytic activity">
    <reaction evidence="13">
        <text>5,6-dihydrouridine(16) in tRNA + NAD(+) = uridine(16) in tRNA + NADH + H(+)</text>
        <dbReference type="Rhea" id="RHEA:53380"/>
        <dbReference type="Rhea" id="RHEA-COMP:13543"/>
        <dbReference type="Rhea" id="RHEA-COMP:13544"/>
        <dbReference type="ChEBI" id="CHEBI:15378"/>
        <dbReference type="ChEBI" id="CHEBI:57540"/>
        <dbReference type="ChEBI" id="CHEBI:57945"/>
        <dbReference type="ChEBI" id="CHEBI:65315"/>
        <dbReference type="ChEBI" id="CHEBI:74443"/>
        <dbReference type="EC" id="1.3.1.88"/>
    </reaction>
    <physiologicalReaction direction="right-to-left" evidence="13">
        <dbReference type="Rhea" id="RHEA:53382"/>
    </physiologicalReaction>
</comment>
<dbReference type="InterPro" id="IPR018517">
    <property type="entry name" value="tRNA_hU_synthase_CS"/>
</dbReference>
<dbReference type="SUPFAM" id="SSF51395">
    <property type="entry name" value="FMN-linked oxidoreductases"/>
    <property type="match status" value="1"/>
</dbReference>
<evidence type="ECO:0000256" key="16">
    <source>
        <dbReference type="PIRNR" id="PIRNR006621"/>
    </source>
</evidence>
<dbReference type="Proteomes" id="UP000054007">
    <property type="component" value="Unassembled WGS sequence"/>
</dbReference>
<sequence length="332" mass="36606">MVKQSDLPFRTLTHRYGATLTYTQMLQPEELVNNGDYLDFHLRDLQSRPKEHKVVVQLCGNDVETVVSGAKKIAGYCDGVDLNLGCPQDAAREGHYGAYLLGEKDWPVVENIVVSALSHSLPVPVSAKIRLCQPLDRTPILGQRLEAAGAAWLTLHARTVSARRRRAGSADLAQVALLKSTVSTPVISNGNVRNHADIQANLDFTGADGIMVGEPLLGNPQLFSCSAPEHPDPIAVALEYLDICREYEETVTIGMVQTHVRHFVEQHSFARRPWYQKSFRPALAACKDIDAVEHLLRVKVHRWAGRKPHTKDGQGSGEIDSLVVGLEGIELF</sequence>
<evidence type="ECO:0000256" key="8">
    <source>
        <dbReference type="ARBA" id="ARBA00023027"/>
    </source>
</evidence>
<evidence type="ECO:0000256" key="1">
    <source>
        <dbReference type="ARBA" id="ARBA00001917"/>
    </source>
</evidence>
<dbReference type="GO" id="GO:0102263">
    <property type="term" value="F:tRNA-dihydrouridine17 synthase activity"/>
    <property type="evidence" value="ECO:0007669"/>
    <property type="project" value="RHEA"/>
</dbReference>
<dbReference type="GO" id="GO:0106414">
    <property type="term" value="F:mRNA dihydrouridine synthase activity"/>
    <property type="evidence" value="ECO:0007669"/>
    <property type="project" value="RHEA"/>
</dbReference>
<dbReference type="Pfam" id="PF01207">
    <property type="entry name" value="Dus"/>
    <property type="match status" value="1"/>
</dbReference>
<dbReference type="InterPro" id="IPR001269">
    <property type="entry name" value="DUS_fam"/>
</dbReference>
<dbReference type="EC" id="1.3.1.-" evidence="16"/>
<dbReference type="GO" id="GO:0006397">
    <property type="term" value="P:mRNA processing"/>
    <property type="evidence" value="ECO:0007669"/>
    <property type="project" value="UniProtKB-KW"/>
</dbReference>
<dbReference type="PANTHER" id="PTHR11082:SF5">
    <property type="entry name" value="TRNA-DIHYDROURIDINE(16_17) SYNTHASE [NAD(P)(+)]-LIKE"/>
    <property type="match status" value="1"/>
</dbReference>
<name>A0A0D7B3D2_9AGAR</name>
<dbReference type="GO" id="GO:0102262">
    <property type="term" value="F:tRNA-dihydrouridine16 synthase activity"/>
    <property type="evidence" value="ECO:0007669"/>
    <property type="project" value="RHEA"/>
</dbReference>
<evidence type="ECO:0000256" key="9">
    <source>
        <dbReference type="ARBA" id="ARBA00038313"/>
    </source>
</evidence>
<comment type="cofactor">
    <cofactor evidence="1 16 18">
        <name>FMN</name>
        <dbReference type="ChEBI" id="CHEBI:58210"/>
    </cofactor>
</comment>
<evidence type="ECO:0000256" key="7">
    <source>
        <dbReference type="ARBA" id="ARBA00023002"/>
    </source>
</evidence>
<dbReference type="OrthoDB" id="272303at2759"/>
<keyword evidence="5 16" id="KW-0819">tRNA processing</keyword>
<accession>A0A0D7B3D2</accession>
<comment type="catalytic activity">
    <reaction evidence="15">
        <text>5,6-dihydrouridine(17) in tRNA + NADP(+) = uridine(17) in tRNA + NADPH + H(+)</text>
        <dbReference type="Rhea" id="RHEA:53368"/>
        <dbReference type="Rhea" id="RHEA-COMP:13541"/>
        <dbReference type="Rhea" id="RHEA-COMP:13542"/>
        <dbReference type="ChEBI" id="CHEBI:15378"/>
        <dbReference type="ChEBI" id="CHEBI:57783"/>
        <dbReference type="ChEBI" id="CHEBI:58349"/>
        <dbReference type="ChEBI" id="CHEBI:65315"/>
        <dbReference type="ChEBI" id="CHEBI:74443"/>
        <dbReference type="EC" id="1.3.1.88"/>
    </reaction>
    <physiologicalReaction direction="right-to-left" evidence="15">
        <dbReference type="Rhea" id="RHEA:53370"/>
    </physiologicalReaction>
</comment>
<keyword evidence="21" id="KW-1185">Reference proteome</keyword>
<keyword evidence="4" id="KW-0507">mRNA processing</keyword>
<evidence type="ECO:0000256" key="10">
    <source>
        <dbReference type="ARBA" id="ARBA00047287"/>
    </source>
</evidence>
<evidence type="ECO:0000259" key="19">
    <source>
        <dbReference type="Pfam" id="PF01207"/>
    </source>
</evidence>
<evidence type="ECO:0000256" key="18">
    <source>
        <dbReference type="PIRSR" id="PIRSR006621-2"/>
    </source>
</evidence>
<dbReference type="CDD" id="cd02801">
    <property type="entry name" value="DUS_like_FMN"/>
    <property type="match status" value="1"/>
</dbReference>
<evidence type="ECO:0000256" key="6">
    <source>
        <dbReference type="ARBA" id="ARBA00022857"/>
    </source>
</evidence>
<keyword evidence="3 16" id="KW-0288">FMN</keyword>
<feature type="binding site" evidence="18">
    <location>
        <position position="156"/>
    </location>
    <ligand>
        <name>FMN</name>
        <dbReference type="ChEBI" id="CHEBI:58210"/>
    </ligand>
</feature>
<keyword evidence="7 16" id="KW-0560">Oxidoreductase</keyword>
<feature type="binding site" evidence="18">
    <location>
        <position position="57"/>
    </location>
    <ligand>
        <name>FMN</name>
        <dbReference type="ChEBI" id="CHEBI:58210"/>
    </ligand>
</feature>
<comment type="function">
    <text evidence="16">Catalyzes the synthesis of dihydrouridine, a modified base found in the D-loop of most tRNAs.</text>
</comment>
<gene>
    <name evidence="20" type="ORF">CYLTODRAFT_359049</name>
</gene>
<keyword evidence="18" id="KW-0547">Nucleotide-binding</keyword>
<evidence type="ECO:0000256" key="13">
    <source>
        <dbReference type="ARBA" id="ARBA00048934"/>
    </source>
</evidence>
<evidence type="ECO:0000256" key="2">
    <source>
        <dbReference type="ARBA" id="ARBA00022630"/>
    </source>
</evidence>
<protein>
    <recommendedName>
        <fullName evidence="16">tRNA-dihydrouridine synthase</fullName>
        <ecNumber evidence="16">1.3.1.-</ecNumber>
    </recommendedName>
</protein>
<dbReference type="EMBL" id="KN880657">
    <property type="protein sequence ID" value="KIY64051.1"/>
    <property type="molecule type" value="Genomic_DNA"/>
</dbReference>
<reference evidence="20 21" key="1">
    <citation type="journal article" date="2015" name="Fungal Genet. Biol.">
        <title>Evolution of novel wood decay mechanisms in Agaricales revealed by the genome sequences of Fistulina hepatica and Cylindrobasidium torrendii.</title>
        <authorList>
            <person name="Floudas D."/>
            <person name="Held B.W."/>
            <person name="Riley R."/>
            <person name="Nagy L.G."/>
            <person name="Koehler G."/>
            <person name="Ransdell A.S."/>
            <person name="Younus H."/>
            <person name="Chow J."/>
            <person name="Chiniquy J."/>
            <person name="Lipzen A."/>
            <person name="Tritt A."/>
            <person name="Sun H."/>
            <person name="Haridas S."/>
            <person name="LaButti K."/>
            <person name="Ohm R.A."/>
            <person name="Kues U."/>
            <person name="Blanchette R.A."/>
            <person name="Grigoriev I.V."/>
            <person name="Minto R.E."/>
            <person name="Hibbett D.S."/>
        </authorList>
    </citation>
    <scope>NUCLEOTIDE SEQUENCE [LARGE SCALE GENOMIC DNA]</scope>
    <source>
        <strain evidence="20 21">FP15055 ss-10</strain>
    </source>
</reference>
<dbReference type="InterPro" id="IPR035587">
    <property type="entry name" value="DUS-like_FMN-bd"/>
</dbReference>
<comment type="catalytic activity">
    <reaction evidence="10">
        <text>5,6-dihydrouridine(17) in tRNA + NAD(+) = uridine(17) in tRNA + NADH + H(+)</text>
        <dbReference type="Rhea" id="RHEA:53372"/>
        <dbReference type="Rhea" id="RHEA-COMP:13541"/>
        <dbReference type="Rhea" id="RHEA-COMP:13542"/>
        <dbReference type="ChEBI" id="CHEBI:15378"/>
        <dbReference type="ChEBI" id="CHEBI:57540"/>
        <dbReference type="ChEBI" id="CHEBI:57945"/>
        <dbReference type="ChEBI" id="CHEBI:65315"/>
        <dbReference type="ChEBI" id="CHEBI:74443"/>
        <dbReference type="EC" id="1.3.1.88"/>
    </reaction>
    <physiologicalReaction direction="right-to-left" evidence="10">
        <dbReference type="Rhea" id="RHEA:53374"/>
    </physiologicalReaction>
</comment>
<dbReference type="InterPro" id="IPR013785">
    <property type="entry name" value="Aldolase_TIM"/>
</dbReference>
<evidence type="ECO:0000256" key="4">
    <source>
        <dbReference type="ARBA" id="ARBA00022664"/>
    </source>
</evidence>
<evidence type="ECO:0000256" key="12">
    <source>
        <dbReference type="ARBA" id="ARBA00048342"/>
    </source>
</evidence>
<feature type="binding site" evidence="18">
    <location>
        <position position="128"/>
    </location>
    <ligand>
        <name>FMN</name>
        <dbReference type="ChEBI" id="CHEBI:58210"/>
    </ligand>
</feature>
<dbReference type="GO" id="GO:0050660">
    <property type="term" value="F:flavin adenine dinucleotide binding"/>
    <property type="evidence" value="ECO:0007669"/>
    <property type="project" value="InterPro"/>
</dbReference>
<evidence type="ECO:0000256" key="14">
    <source>
        <dbReference type="ARBA" id="ARBA00049447"/>
    </source>
</evidence>
<evidence type="ECO:0000256" key="11">
    <source>
        <dbReference type="ARBA" id="ARBA00047652"/>
    </source>
</evidence>
<keyword evidence="6" id="KW-0521">NADP</keyword>
<feature type="active site" description="Proton donor" evidence="17">
    <location>
        <position position="86"/>
    </location>
</feature>
<comment type="similarity">
    <text evidence="9">Belongs to the Dus family. Dus1 subfamily.</text>
</comment>
<evidence type="ECO:0000256" key="17">
    <source>
        <dbReference type="PIRSR" id="PIRSR006621-1"/>
    </source>
</evidence>
<keyword evidence="8" id="KW-0520">NAD</keyword>
<dbReference type="AlphaFoldDB" id="A0A0D7B3D2"/>
<dbReference type="PANTHER" id="PTHR11082">
    <property type="entry name" value="TRNA-DIHYDROURIDINE SYNTHASE"/>
    <property type="match status" value="1"/>
</dbReference>
<evidence type="ECO:0000313" key="21">
    <source>
        <dbReference type="Proteomes" id="UP000054007"/>
    </source>
</evidence>
<evidence type="ECO:0000256" key="5">
    <source>
        <dbReference type="ARBA" id="ARBA00022694"/>
    </source>
</evidence>
<organism evidence="20 21">
    <name type="scientific">Cylindrobasidium torrendii FP15055 ss-10</name>
    <dbReference type="NCBI Taxonomy" id="1314674"/>
    <lineage>
        <taxon>Eukaryota</taxon>
        <taxon>Fungi</taxon>
        <taxon>Dikarya</taxon>
        <taxon>Basidiomycota</taxon>
        <taxon>Agaricomycotina</taxon>
        <taxon>Agaricomycetes</taxon>
        <taxon>Agaricomycetidae</taxon>
        <taxon>Agaricales</taxon>
        <taxon>Marasmiineae</taxon>
        <taxon>Physalacriaceae</taxon>
        <taxon>Cylindrobasidium</taxon>
    </lineage>
</organism>
<keyword evidence="2 16" id="KW-0285">Flavoprotein</keyword>
<comment type="catalytic activity">
    <reaction evidence="11">
        <text>5,6-dihydrouridine(16) in tRNA + NADP(+) = uridine(16) in tRNA + NADPH + H(+)</text>
        <dbReference type="Rhea" id="RHEA:53376"/>
        <dbReference type="Rhea" id="RHEA-COMP:13543"/>
        <dbReference type="Rhea" id="RHEA-COMP:13544"/>
        <dbReference type="ChEBI" id="CHEBI:15378"/>
        <dbReference type="ChEBI" id="CHEBI:57783"/>
        <dbReference type="ChEBI" id="CHEBI:58349"/>
        <dbReference type="ChEBI" id="CHEBI:65315"/>
        <dbReference type="ChEBI" id="CHEBI:74443"/>
        <dbReference type="EC" id="1.3.1.88"/>
    </reaction>
    <physiologicalReaction direction="right-to-left" evidence="11">
        <dbReference type="Rhea" id="RHEA:53378"/>
    </physiologicalReaction>
</comment>
<dbReference type="Gene3D" id="3.20.20.70">
    <property type="entry name" value="Aldolase class I"/>
    <property type="match status" value="1"/>
</dbReference>
<dbReference type="PIRSF" id="PIRSF006621">
    <property type="entry name" value="Dus"/>
    <property type="match status" value="1"/>
</dbReference>
<comment type="catalytic activity">
    <reaction evidence="12">
        <text>a 5,6-dihydrouridine in mRNA + NAD(+) = a uridine in mRNA + NADH + H(+)</text>
        <dbReference type="Rhea" id="RHEA:69851"/>
        <dbReference type="Rhea" id="RHEA-COMP:14658"/>
        <dbReference type="Rhea" id="RHEA-COMP:17789"/>
        <dbReference type="ChEBI" id="CHEBI:15378"/>
        <dbReference type="ChEBI" id="CHEBI:57540"/>
        <dbReference type="ChEBI" id="CHEBI:57945"/>
        <dbReference type="ChEBI" id="CHEBI:65315"/>
        <dbReference type="ChEBI" id="CHEBI:74443"/>
    </reaction>
    <physiologicalReaction direction="right-to-left" evidence="12">
        <dbReference type="Rhea" id="RHEA:69853"/>
    </physiologicalReaction>
</comment>
<comment type="similarity">
    <text evidence="16">Belongs to the dus family.</text>
</comment>
<dbReference type="PROSITE" id="PS01136">
    <property type="entry name" value="UPF0034"/>
    <property type="match status" value="1"/>
</dbReference>
<evidence type="ECO:0000256" key="15">
    <source>
        <dbReference type="ARBA" id="ARBA00049467"/>
    </source>
</evidence>
<comment type="catalytic activity">
    <reaction evidence="14">
        <text>a 5,6-dihydrouridine in mRNA + NADP(+) = a uridine in mRNA + NADPH + H(+)</text>
        <dbReference type="Rhea" id="RHEA:69855"/>
        <dbReference type="Rhea" id="RHEA-COMP:14658"/>
        <dbReference type="Rhea" id="RHEA-COMP:17789"/>
        <dbReference type="ChEBI" id="CHEBI:15378"/>
        <dbReference type="ChEBI" id="CHEBI:57783"/>
        <dbReference type="ChEBI" id="CHEBI:58349"/>
        <dbReference type="ChEBI" id="CHEBI:65315"/>
        <dbReference type="ChEBI" id="CHEBI:74443"/>
    </reaction>
    <physiologicalReaction direction="right-to-left" evidence="14">
        <dbReference type="Rhea" id="RHEA:69857"/>
    </physiologicalReaction>
</comment>
<dbReference type="STRING" id="1314674.A0A0D7B3D2"/>
<feature type="domain" description="DUS-like FMN-binding" evidence="19">
    <location>
        <begin position="1"/>
        <end position="296"/>
    </location>
</feature>
<evidence type="ECO:0000313" key="20">
    <source>
        <dbReference type="EMBL" id="KIY64051.1"/>
    </source>
</evidence>
<proteinExistence type="inferred from homology"/>
<evidence type="ECO:0000256" key="3">
    <source>
        <dbReference type="ARBA" id="ARBA00022643"/>
    </source>
</evidence>